<feature type="domain" description="Rhodopsin" evidence="8">
    <location>
        <begin position="36"/>
        <end position="249"/>
    </location>
</feature>
<keyword evidence="3 7" id="KW-1133">Transmembrane helix</keyword>
<evidence type="ECO:0000256" key="7">
    <source>
        <dbReference type="SAM" id="Phobius"/>
    </source>
</evidence>
<dbReference type="HOGENOM" id="CLU_019101_1_2_1"/>
<keyword evidence="10" id="KW-1185">Reference proteome</keyword>
<evidence type="ECO:0000256" key="6">
    <source>
        <dbReference type="SAM" id="MobiDB-lite"/>
    </source>
</evidence>
<evidence type="ECO:0000256" key="1">
    <source>
        <dbReference type="ARBA" id="ARBA00004141"/>
    </source>
</evidence>
<evidence type="ECO:0000256" key="5">
    <source>
        <dbReference type="ARBA" id="ARBA00038359"/>
    </source>
</evidence>
<gene>
    <name evidence="9" type="ORF">PV09_01610</name>
</gene>
<evidence type="ECO:0000259" key="8">
    <source>
        <dbReference type="Pfam" id="PF20684"/>
    </source>
</evidence>
<dbReference type="Proteomes" id="UP000053259">
    <property type="component" value="Unassembled WGS sequence"/>
</dbReference>
<dbReference type="EMBL" id="KN847532">
    <property type="protein sequence ID" value="KIW07670.1"/>
    <property type="molecule type" value="Genomic_DNA"/>
</dbReference>
<evidence type="ECO:0000313" key="9">
    <source>
        <dbReference type="EMBL" id="KIW07670.1"/>
    </source>
</evidence>
<feature type="transmembrane region" description="Helical" evidence="7">
    <location>
        <begin position="185"/>
        <end position="209"/>
    </location>
</feature>
<dbReference type="InterPro" id="IPR052337">
    <property type="entry name" value="SAT4-like"/>
</dbReference>
<feature type="transmembrane region" description="Helical" evidence="7">
    <location>
        <begin position="55"/>
        <end position="76"/>
    </location>
</feature>
<comment type="subcellular location">
    <subcellularLocation>
        <location evidence="1">Membrane</location>
        <topology evidence="1">Multi-pass membrane protein</topology>
    </subcellularLocation>
</comment>
<feature type="region of interest" description="Disordered" evidence="6">
    <location>
        <begin position="287"/>
        <end position="314"/>
    </location>
</feature>
<dbReference type="Pfam" id="PF20684">
    <property type="entry name" value="Fung_rhodopsin"/>
    <property type="match status" value="1"/>
</dbReference>
<evidence type="ECO:0000256" key="4">
    <source>
        <dbReference type="ARBA" id="ARBA00023136"/>
    </source>
</evidence>
<feature type="transmembrane region" description="Helical" evidence="7">
    <location>
        <begin position="20"/>
        <end position="43"/>
    </location>
</feature>
<feature type="transmembrane region" description="Helical" evidence="7">
    <location>
        <begin position="144"/>
        <end position="165"/>
    </location>
</feature>
<evidence type="ECO:0000313" key="10">
    <source>
        <dbReference type="Proteomes" id="UP000053259"/>
    </source>
</evidence>
<feature type="transmembrane region" description="Helical" evidence="7">
    <location>
        <begin position="221"/>
        <end position="243"/>
    </location>
</feature>
<feature type="region of interest" description="Disordered" evidence="6">
    <location>
        <begin position="327"/>
        <end position="346"/>
    </location>
</feature>
<comment type="similarity">
    <text evidence="5">Belongs to the SAT4 family.</text>
</comment>
<dbReference type="GeneID" id="27309583"/>
<protein>
    <recommendedName>
        <fullName evidence="8">Rhodopsin domain-containing protein</fullName>
    </recommendedName>
</protein>
<feature type="compositionally biased region" description="Basic and acidic residues" evidence="6">
    <location>
        <begin position="365"/>
        <end position="379"/>
    </location>
</feature>
<feature type="compositionally biased region" description="Polar residues" evidence="6">
    <location>
        <begin position="387"/>
        <end position="398"/>
    </location>
</feature>
<keyword evidence="4 7" id="KW-0472">Membrane</keyword>
<dbReference type="RefSeq" id="XP_016217539.1">
    <property type="nucleotide sequence ID" value="XM_016354527.1"/>
</dbReference>
<feature type="transmembrane region" description="Helical" evidence="7">
    <location>
        <begin position="255"/>
        <end position="276"/>
    </location>
</feature>
<feature type="compositionally biased region" description="Low complexity" evidence="6">
    <location>
        <begin position="575"/>
        <end position="603"/>
    </location>
</feature>
<feature type="region of interest" description="Disordered" evidence="6">
    <location>
        <begin position="417"/>
        <end position="477"/>
    </location>
</feature>
<proteinExistence type="inferred from homology"/>
<feature type="region of interest" description="Disordered" evidence="6">
    <location>
        <begin position="365"/>
        <end position="403"/>
    </location>
</feature>
<dbReference type="STRING" id="253628.A0A0D2AMH0"/>
<dbReference type="VEuPathDB" id="FungiDB:PV09_01610"/>
<feature type="compositionally biased region" description="Low complexity" evidence="6">
    <location>
        <begin position="417"/>
        <end position="431"/>
    </location>
</feature>
<evidence type="ECO:0000256" key="2">
    <source>
        <dbReference type="ARBA" id="ARBA00022692"/>
    </source>
</evidence>
<dbReference type="OrthoDB" id="5398233at2759"/>
<evidence type="ECO:0000256" key="3">
    <source>
        <dbReference type="ARBA" id="ARBA00022989"/>
    </source>
</evidence>
<dbReference type="GO" id="GO:0016020">
    <property type="term" value="C:membrane"/>
    <property type="evidence" value="ECO:0007669"/>
    <property type="project" value="UniProtKB-SubCell"/>
</dbReference>
<dbReference type="InParanoid" id="A0A0D2AMH0"/>
<accession>A0A0D2AMH0</accession>
<feature type="region of interest" description="Disordered" evidence="6">
    <location>
        <begin position="539"/>
        <end position="603"/>
    </location>
</feature>
<dbReference type="PANTHER" id="PTHR33048:SF19">
    <property type="entry name" value="MEMBRANE PROTEIN PTH11-LIKE, PUTATIVE (AFU_ORTHOLOGUE AFUA_1G14080)-RELATED"/>
    <property type="match status" value="1"/>
</dbReference>
<name>A0A0D2AMH0_9PEZI</name>
<sequence>MGFNTTAPPRTTKLQDNPTLLFSWWCTGFAMAFIAVRLCGRMVRNNQLFKEDKIMFLSVIPLLIRMAFIHVVLIWGTNNVDLSGGFTPLEIKQRTIGSKLVLPARIFYAMYIWMAKLTISEFLKRLTSTYWKRSYEVMLKGIRWFLLLTFIAVVIATLAECHPFDHYWQVIPDPGPSCRMGYAQLITMGTADMMTDALLVIFPVSLVARSPAFQLKRKLKLIALFSLSICLMVVTGMRVKYVIAHNSRQQYRTVWASGEILGAAAVTNAIVIGSFLRDRGVKKQKYKYNSTTDSMDRPSRRPTRSIGMTDSDDDDLDLFSDMCYRTEHGPESPITPRPAPMAVVSPRTRRDSILKVPGSYFPEVRDDATRASEESDIKTAVEAPLRTPTQPDTSAQQSPRRHRTVSFCDVGGLLEDASSQSSTLAPSSPQTGTRDFAVLNGPSTRRGSDVIASPPPARRGSEALNSPPPVRRGSHALLSGIGGFLSPILQGQRRGSGDDLKRTKSNDFGNDFELTHASGALAPIVEPSVKPVAPIQLRRHGSRSSLQDVGGLLGPPTGGIPPLPDIALHPPPTTNSPNRTPSPTNFSRPRPQSSSPLASPLAA</sequence>
<reference evidence="9 10" key="1">
    <citation type="submission" date="2015-01" db="EMBL/GenBank/DDBJ databases">
        <title>The Genome Sequence of Ochroconis gallopava CBS43764.</title>
        <authorList>
            <consortium name="The Broad Institute Genomics Platform"/>
            <person name="Cuomo C."/>
            <person name="de Hoog S."/>
            <person name="Gorbushina A."/>
            <person name="Stielow B."/>
            <person name="Teixiera M."/>
            <person name="Abouelleil A."/>
            <person name="Chapman S.B."/>
            <person name="Priest M."/>
            <person name="Young S.K."/>
            <person name="Wortman J."/>
            <person name="Nusbaum C."/>
            <person name="Birren B."/>
        </authorList>
    </citation>
    <scope>NUCLEOTIDE SEQUENCE [LARGE SCALE GENOMIC DNA]</scope>
    <source>
        <strain evidence="9 10">CBS 43764</strain>
    </source>
</reference>
<feature type="transmembrane region" description="Helical" evidence="7">
    <location>
        <begin position="106"/>
        <end position="123"/>
    </location>
</feature>
<dbReference type="PANTHER" id="PTHR33048">
    <property type="entry name" value="PTH11-LIKE INTEGRAL MEMBRANE PROTEIN (AFU_ORTHOLOGUE AFUA_5G11245)"/>
    <property type="match status" value="1"/>
</dbReference>
<feature type="compositionally biased region" description="Pro residues" evidence="6">
    <location>
        <begin position="558"/>
        <end position="574"/>
    </location>
</feature>
<keyword evidence="2 7" id="KW-0812">Transmembrane</keyword>
<organism evidence="9 10">
    <name type="scientific">Verruconis gallopava</name>
    <dbReference type="NCBI Taxonomy" id="253628"/>
    <lineage>
        <taxon>Eukaryota</taxon>
        <taxon>Fungi</taxon>
        <taxon>Dikarya</taxon>
        <taxon>Ascomycota</taxon>
        <taxon>Pezizomycotina</taxon>
        <taxon>Dothideomycetes</taxon>
        <taxon>Pleosporomycetidae</taxon>
        <taxon>Venturiales</taxon>
        <taxon>Sympoventuriaceae</taxon>
        <taxon>Verruconis</taxon>
    </lineage>
</organism>
<dbReference type="AlphaFoldDB" id="A0A0D2AMH0"/>
<dbReference type="InterPro" id="IPR049326">
    <property type="entry name" value="Rhodopsin_dom_fungi"/>
</dbReference>